<comment type="caution">
    <text evidence="3">The sequence shown here is derived from an EMBL/GenBank/DDBJ whole genome shotgun (WGS) entry which is preliminary data.</text>
</comment>
<evidence type="ECO:0000313" key="4">
    <source>
        <dbReference type="Proteomes" id="UP000808388"/>
    </source>
</evidence>
<feature type="compositionally biased region" description="Basic and acidic residues" evidence="1">
    <location>
        <begin position="1"/>
        <end position="11"/>
    </location>
</feature>
<sequence>MAEQKNGEPGKEQLPGGLPPSELAKLKRKMAEMTLPTEEELSRSRNAEIRKHKGKIKAKPEAGLGDWNLVGAESTLIDDAKAENTAFDRKKAEAAEKKKRAKEKRQKVKKPTVDDTTKKDDEPQAPDWGKELSGKERTKKLAEQVQKEDAEKDRRREEAKVRKEAREAAEKARGPLDYTAEQASDYFESLSPEDQNRIGPILRLADRGKTLSEQLGGALASALHKNLKNQGKEISQLDAKDLRMITRSRWSRDIREVGEKLAKKSSGVIQATEIEILKKLGVPESAINGLLEARAREVERQSGILPEKSVEDKKTPEQVEITRQKATAFYDQLPPEDQKLLGRALEAIVRQGGVLPQLRTSLMVALQEARVNAGKRGGEMSADDVRRILRSPAALQIREITERMNLKSSGEVKAFEDDLLREAGISDQSMNAYWGSLAEEAEKPTATREAGKEPTGETERSLKAERRKQAKDERRDRTRETIAGLRPQFLEDHPANSATLIAREVEAERARTARRDEPVSAGTRSTAEADLEAFLEDQAKAILEKTGPEDEARKIKEFETELAEKAPKGRPPDVAEQAKSLEDLAETEAKERAKAMDKLYGERLAETYGGASEAAPTAEMLGPGKETALKEKLDAAREALKEHEKYLDIGPIDAARAHVTADYEKLLTSYNTLRAEWAGNDALKFAAEEIALMKARTESVGPDFVSAWGKTWDRFRESTIGTYFGLKREGFVKKSLRNIILGSLVGLGATTLTPVLGTAFMGARRALGSIGAAFGTYRWLEGRRGKKLTELSGETLENLNYPELEERMTHLAVLARMSNSWEGIDPTFQRLKEKREQMIAIAMGFQGNFHEAAGSLTREGHLTKEAKAKEENRERLKRIGMAAGVGAGTFVGLAALRHLIFEKHIYDLDSKMKAGWAGIKVFFGFKEASIPIPVAPKTSGEFYPDYPLASDEPNLIRESLAGTPQEPFDYPNAASVKEPALAKNVPGGTIESAKDSISIPVKSGEGPIHEARKALALYFDSHKDFDSLSPAEKVYAETKLWEETAKELVSEGKAQSVYHPGDTIEFKNQTIEDVLSKMKGRFNTPEKIAGLSENLKDYAGSKNVNWDRYAVQNGHGAWELDSGVRVRAKIPVASFREGLDFDKVLRNGAIGEISDRSVLGEISEAVHVNADSQVIVETALPHNVIGSPVEVAHQMADQWALETAHMPERYYRLVKGMKVEDILKKRFIPLKEVEQWPWPEGVRPNHADTMRYVKLRNLIAKTIESLDADERKTAGQFSVNDFMKHYFSKLSPGI</sequence>
<feature type="transmembrane region" description="Helical" evidence="2">
    <location>
        <begin position="739"/>
        <end position="760"/>
    </location>
</feature>
<accession>A0A9D6QYY6</accession>
<organism evidence="3 4">
    <name type="scientific">Candidatus Sungiibacteriota bacterium</name>
    <dbReference type="NCBI Taxonomy" id="2750080"/>
    <lineage>
        <taxon>Bacteria</taxon>
        <taxon>Candidatus Sungiibacteriota</taxon>
    </lineage>
</organism>
<protein>
    <submittedName>
        <fullName evidence="3">Uncharacterized protein</fullName>
    </submittedName>
</protein>
<keyword evidence="2" id="KW-0812">Transmembrane</keyword>
<feature type="region of interest" description="Disordered" evidence="1">
    <location>
        <begin position="33"/>
        <end position="62"/>
    </location>
</feature>
<feature type="compositionally biased region" description="Basic and acidic residues" evidence="1">
    <location>
        <begin position="111"/>
        <end position="174"/>
    </location>
</feature>
<feature type="region of interest" description="Disordered" evidence="1">
    <location>
        <begin position="80"/>
        <end position="192"/>
    </location>
</feature>
<keyword evidence="2" id="KW-0472">Membrane</keyword>
<feature type="region of interest" description="Disordered" evidence="1">
    <location>
        <begin position="439"/>
        <end position="491"/>
    </location>
</feature>
<proteinExistence type="predicted"/>
<reference evidence="3" key="1">
    <citation type="submission" date="2020-07" db="EMBL/GenBank/DDBJ databases">
        <title>Huge and variable diversity of episymbiotic CPR bacteria and DPANN archaea in groundwater ecosystems.</title>
        <authorList>
            <person name="He C.Y."/>
            <person name="Keren R."/>
            <person name="Whittaker M."/>
            <person name="Farag I.F."/>
            <person name="Doudna J."/>
            <person name="Cate J.H.D."/>
            <person name="Banfield J.F."/>
        </authorList>
    </citation>
    <scope>NUCLEOTIDE SEQUENCE</scope>
    <source>
        <strain evidence="3">NC_groundwater_972_Pr1_S-0.2um_49_27</strain>
    </source>
</reference>
<keyword evidence="2" id="KW-1133">Transmembrane helix</keyword>
<feature type="transmembrane region" description="Helical" evidence="2">
    <location>
        <begin position="879"/>
        <end position="900"/>
    </location>
</feature>
<dbReference type="EMBL" id="JACQCQ010000013">
    <property type="protein sequence ID" value="MBI3627866.1"/>
    <property type="molecule type" value="Genomic_DNA"/>
</dbReference>
<feature type="compositionally biased region" description="Basic residues" evidence="1">
    <location>
        <begin position="97"/>
        <end position="110"/>
    </location>
</feature>
<dbReference type="Proteomes" id="UP000808388">
    <property type="component" value="Unassembled WGS sequence"/>
</dbReference>
<evidence type="ECO:0000256" key="2">
    <source>
        <dbReference type="SAM" id="Phobius"/>
    </source>
</evidence>
<feature type="compositionally biased region" description="Basic and acidic residues" evidence="1">
    <location>
        <begin position="440"/>
        <end position="464"/>
    </location>
</feature>
<evidence type="ECO:0000313" key="3">
    <source>
        <dbReference type="EMBL" id="MBI3627866.1"/>
    </source>
</evidence>
<feature type="compositionally biased region" description="Basic and acidic residues" evidence="1">
    <location>
        <begin position="470"/>
        <end position="480"/>
    </location>
</feature>
<feature type="region of interest" description="Disordered" evidence="1">
    <location>
        <begin position="1"/>
        <end position="21"/>
    </location>
</feature>
<feature type="compositionally biased region" description="Basic and acidic residues" evidence="1">
    <location>
        <begin position="80"/>
        <end position="96"/>
    </location>
</feature>
<name>A0A9D6QYY6_9BACT</name>
<gene>
    <name evidence="3" type="ORF">HY220_03975</name>
</gene>
<evidence type="ECO:0000256" key="1">
    <source>
        <dbReference type="SAM" id="MobiDB-lite"/>
    </source>
</evidence>
<feature type="compositionally biased region" description="Basic and acidic residues" evidence="1">
    <location>
        <begin position="40"/>
        <end position="49"/>
    </location>
</feature>